<comment type="similarity">
    <text evidence="8 9">Belongs to the gmhB family.</text>
</comment>
<feature type="binding site" evidence="11">
    <location>
        <position position="151"/>
    </location>
    <ligand>
        <name>substrate</name>
    </ligand>
</feature>
<organism evidence="14 15">
    <name type="scientific">Serratia oryzae</name>
    <dbReference type="NCBI Taxonomy" id="2034155"/>
    <lineage>
        <taxon>Bacteria</taxon>
        <taxon>Pseudomonadati</taxon>
        <taxon>Pseudomonadota</taxon>
        <taxon>Gammaproteobacteria</taxon>
        <taxon>Enterobacterales</taxon>
        <taxon>Yersiniaceae</taxon>
        <taxon>Serratia</taxon>
    </lineage>
</organism>
<dbReference type="Pfam" id="PF13242">
    <property type="entry name" value="Hydrolase_like"/>
    <property type="match status" value="1"/>
</dbReference>
<dbReference type="InterPro" id="IPR006543">
    <property type="entry name" value="Histidinol-phos"/>
</dbReference>
<dbReference type="GO" id="GO:0005975">
    <property type="term" value="P:carbohydrate metabolic process"/>
    <property type="evidence" value="ECO:0007669"/>
    <property type="project" value="InterPro"/>
</dbReference>
<dbReference type="GO" id="GO:0046872">
    <property type="term" value="F:metal ion binding"/>
    <property type="evidence" value="ECO:0007669"/>
    <property type="project" value="UniProtKB-KW"/>
</dbReference>
<evidence type="ECO:0000256" key="10">
    <source>
        <dbReference type="PIRSR" id="PIRSR004682-1"/>
    </source>
</evidence>
<keyword evidence="3 13" id="KW-0479">Metal-binding</keyword>
<feature type="binding site" evidence="11">
    <location>
        <begin position="67"/>
        <end position="70"/>
    </location>
    <ligand>
        <name>substrate</name>
    </ligand>
</feature>
<dbReference type="SFLD" id="SFLDG01129">
    <property type="entry name" value="C1.5:_HAD__Beta-PGM__Phosphata"/>
    <property type="match status" value="1"/>
</dbReference>
<evidence type="ECO:0000256" key="1">
    <source>
        <dbReference type="ARBA" id="ARBA00004496"/>
    </source>
</evidence>
<feature type="binding site" evidence="13">
    <location>
        <position position="25"/>
    </location>
    <ligand>
        <name>Mg(2+)</name>
        <dbReference type="ChEBI" id="CHEBI:18420"/>
    </ligand>
</feature>
<dbReference type="STRING" id="2034155.BMI79_18755"/>
<feature type="binding site" evidence="11">
    <location>
        <begin position="33"/>
        <end position="36"/>
    </location>
    <ligand>
        <name>substrate</name>
    </ligand>
</feature>
<dbReference type="SFLD" id="SFLDG01134">
    <property type="entry name" value="C1.5.5:_Heptose_Bisphosphate_P"/>
    <property type="match status" value="1"/>
</dbReference>
<gene>
    <name evidence="14" type="ORF">BMI79_18755</name>
</gene>
<feature type="site" description="Stabilizes the phosphoryl group" evidence="12">
    <location>
        <position position="125"/>
    </location>
</feature>
<dbReference type="PIRSF" id="PIRSF004682">
    <property type="entry name" value="GmhB"/>
    <property type="match status" value="1"/>
</dbReference>
<dbReference type="SFLD" id="SFLDS00003">
    <property type="entry name" value="Haloacid_Dehalogenase"/>
    <property type="match status" value="1"/>
</dbReference>
<sequence>MRYCACFQALRSKPVTQRVPAIFLDRDGTINVDHGYVHEIDDFQFIDGVIDACRELKKMGFALVLVTNQSGIARGKFSEDQFMRLTEWMDWSLADRDVDLDGIYFCPHHPEAVIEEYRQTCDCRKPQPGMLLQAQKELNIDLAASYMVGDKIEDMQAAAAAGVGTKVLVRTGKPVTEEGEKAADWVLNSLQDLPAAIKKRV</sequence>
<evidence type="ECO:0000256" key="12">
    <source>
        <dbReference type="PIRSR" id="PIRSR004682-3"/>
    </source>
</evidence>
<dbReference type="NCBIfam" id="TIGR00213">
    <property type="entry name" value="GmhB_yaeD"/>
    <property type="match status" value="1"/>
</dbReference>
<dbReference type="PANTHER" id="PTHR42891:SF1">
    <property type="entry name" value="D-GLYCERO-BETA-D-MANNO-HEPTOSE-1,7-BISPHOSPHATE 7-PHOSPHATASE"/>
    <property type="match status" value="1"/>
</dbReference>
<evidence type="ECO:0000313" key="14">
    <source>
        <dbReference type="EMBL" id="OMQ20482.1"/>
    </source>
</evidence>
<dbReference type="InterPro" id="IPR006549">
    <property type="entry name" value="HAD-SF_hydro_IIIA"/>
</dbReference>
<evidence type="ECO:0000256" key="2">
    <source>
        <dbReference type="ARBA" id="ARBA00022490"/>
    </source>
</evidence>
<evidence type="ECO:0000256" key="4">
    <source>
        <dbReference type="ARBA" id="ARBA00022801"/>
    </source>
</evidence>
<accession>A0A1S8CF48</accession>
<evidence type="ECO:0000256" key="6">
    <source>
        <dbReference type="ARBA" id="ARBA00023277"/>
    </source>
</evidence>
<dbReference type="SUPFAM" id="SSF56784">
    <property type="entry name" value="HAD-like"/>
    <property type="match status" value="1"/>
</dbReference>
<dbReference type="NCBIfam" id="NF006506">
    <property type="entry name" value="PRK08942.1"/>
    <property type="match status" value="1"/>
</dbReference>
<keyword evidence="6 9" id="KW-0119">Carbohydrate metabolism</keyword>
<protein>
    <recommendedName>
        <fullName evidence="7 9">D,D-heptose 1,7-bisphosphate phosphatase</fullName>
        <ecNumber evidence="9">3.1.3.-</ecNumber>
    </recommendedName>
</protein>
<evidence type="ECO:0000256" key="13">
    <source>
        <dbReference type="PIRSR" id="PIRSR004682-4"/>
    </source>
</evidence>
<dbReference type="NCBIfam" id="TIGR01656">
    <property type="entry name" value="Histidinol-ppas"/>
    <property type="match status" value="1"/>
</dbReference>
<dbReference type="InterPro" id="IPR036412">
    <property type="entry name" value="HAD-like_sf"/>
</dbReference>
<feature type="site" description="Contributes to substrate recognition" evidence="12">
    <location>
        <position position="124"/>
    </location>
</feature>
<reference evidence="14 15" key="1">
    <citation type="submission" date="2016-11" db="EMBL/GenBank/DDBJ databases">
        <title>Rahnella oryzae sp. nov., isolated from rice root.</title>
        <authorList>
            <person name="Zhang X.-X."/>
            <person name="Zhang J."/>
        </authorList>
    </citation>
    <scope>NUCLEOTIDE SEQUENCE [LARGE SCALE GENOMIC DNA]</scope>
    <source>
        <strain evidence="14 15">J11-6</strain>
    </source>
</reference>
<keyword evidence="15" id="KW-1185">Reference proteome</keyword>
<dbReference type="EMBL" id="MOXD01000012">
    <property type="protein sequence ID" value="OMQ20482.1"/>
    <property type="molecule type" value="Genomic_DNA"/>
</dbReference>
<feature type="active site" description="Nucleophile" evidence="10">
    <location>
        <position position="25"/>
    </location>
</feature>
<comment type="cofactor">
    <cofactor evidence="13">
        <name>Zn(2+)</name>
        <dbReference type="ChEBI" id="CHEBI:29105"/>
    </cofactor>
</comment>
<evidence type="ECO:0000313" key="15">
    <source>
        <dbReference type="Proteomes" id="UP000216021"/>
    </source>
</evidence>
<dbReference type="Proteomes" id="UP000216021">
    <property type="component" value="Unassembled WGS sequence"/>
</dbReference>
<dbReference type="FunFam" id="3.40.50.1000:FF:000037">
    <property type="entry name" value="D,D-heptose 1,7-bisphosphate phosphatase"/>
    <property type="match status" value="1"/>
</dbReference>
<dbReference type="InterPro" id="IPR023214">
    <property type="entry name" value="HAD_sf"/>
</dbReference>
<evidence type="ECO:0000256" key="8">
    <source>
        <dbReference type="ARBA" id="ARBA00061616"/>
    </source>
</evidence>
<evidence type="ECO:0000256" key="9">
    <source>
        <dbReference type="PIRNR" id="PIRNR004682"/>
    </source>
</evidence>
<dbReference type="Gene3D" id="3.40.50.1000">
    <property type="entry name" value="HAD superfamily/HAD-like"/>
    <property type="match status" value="1"/>
</dbReference>
<feature type="site" description="Stabilizes the phosphoryl group" evidence="12">
    <location>
        <position position="67"/>
    </location>
</feature>
<dbReference type="GO" id="GO:0005737">
    <property type="term" value="C:cytoplasm"/>
    <property type="evidence" value="ECO:0007669"/>
    <property type="project" value="UniProtKB-SubCell"/>
</dbReference>
<evidence type="ECO:0000256" key="7">
    <source>
        <dbReference type="ARBA" id="ARBA00031828"/>
    </source>
</evidence>
<feature type="binding site" evidence="11">
    <location>
        <begin position="124"/>
        <end position="125"/>
    </location>
    <ligand>
        <name>substrate</name>
    </ligand>
</feature>
<feature type="binding site" evidence="13">
    <location>
        <position position="27"/>
    </location>
    <ligand>
        <name>Mg(2+)</name>
        <dbReference type="ChEBI" id="CHEBI:18420"/>
    </ligand>
</feature>
<feature type="active site" description="Proton donor" evidence="10">
    <location>
        <position position="27"/>
    </location>
</feature>
<dbReference type="NCBIfam" id="TIGR01662">
    <property type="entry name" value="HAD-SF-IIIA"/>
    <property type="match status" value="1"/>
</dbReference>
<dbReference type="AlphaFoldDB" id="A0A1S8CF48"/>
<feature type="binding site" evidence="13">
    <location>
        <position position="121"/>
    </location>
    <ligand>
        <name>Zn(2+)</name>
        <dbReference type="ChEBI" id="CHEBI:29105"/>
    </ligand>
</feature>
<feature type="binding site" evidence="13">
    <location>
        <position position="123"/>
    </location>
    <ligand>
        <name>Zn(2+)</name>
        <dbReference type="ChEBI" id="CHEBI:29105"/>
    </ligand>
</feature>
<comment type="subcellular location">
    <subcellularLocation>
        <location evidence="1 9">Cytoplasm</location>
    </subcellularLocation>
</comment>
<keyword evidence="2 9" id="KW-0963">Cytoplasm</keyword>
<feature type="binding site" evidence="13">
    <location>
        <position position="150"/>
    </location>
    <ligand>
        <name>Mg(2+)</name>
        <dbReference type="ChEBI" id="CHEBI:18420"/>
    </ligand>
</feature>
<comment type="caution">
    <text evidence="14">The sequence shown here is derived from an EMBL/GenBank/DDBJ whole genome shotgun (WGS) entry which is preliminary data.</text>
</comment>
<feature type="binding site" evidence="11">
    <location>
        <begin position="25"/>
        <end position="27"/>
    </location>
    <ligand>
        <name>substrate</name>
    </ligand>
</feature>
<keyword evidence="13" id="KW-0460">Magnesium</keyword>
<keyword evidence="5 13" id="KW-0862">Zinc</keyword>
<keyword evidence="4 9" id="KW-0378">Hydrolase</keyword>
<evidence type="ECO:0000256" key="5">
    <source>
        <dbReference type="ARBA" id="ARBA00022833"/>
    </source>
</evidence>
<feature type="binding site" evidence="13">
    <location>
        <position position="106"/>
    </location>
    <ligand>
        <name>Zn(2+)</name>
        <dbReference type="ChEBI" id="CHEBI:29105"/>
    </ligand>
</feature>
<dbReference type="InterPro" id="IPR004446">
    <property type="entry name" value="Heptose_bisP_phosphatase"/>
</dbReference>
<evidence type="ECO:0000256" key="11">
    <source>
        <dbReference type="PIRSR" id="PIRSR004682-2"/>
    </source>
</evidence>
<evidence type="ECO:0000256" key="3">
    <source>
        <dbReference type="ARBA" id="ARBA00022723"/>
    </source>
</evidence>
<dbReference type="EC" id="3.1.3.-" evidence="9"/>
<dbReference type="GO" id="GO:0016791">
    <property type="term" value="F:phosphatase activity"/>
    <property type="evidence" value="ECO:0007669"/>
    <property type="project" value="InterPro"/>
</dbReference>
<feature type="binding site" evidence="13">
    <location>
        <position position="151"/>
    </location>
    <ligand>
        <name>Mg(2+)</name>
        <dbReference type="ChEBI" id="CHEBI:18420"/>
    </ligand>
</feature>
<dbReference type="PANTHER" id="PTHR42891">
    <property type="entry name" value="D-GLYCERO-BETA-D-MANNO-HEPTOSE-1,7-BISPHOSPHATE 7-PHOSPHATASE"/>
    <property type="match status" value="1"/>
</dbReference>
<proteinExistence type="inferred from homology"/>
<comment type="cofactor">
    <cofactor evidence="13">
        <name>Mg(2+)</name>
        <dbReference type="ChEBI" id="CHEBI:18420"/>
    </cofactor>
</comment>
<dbReference type="CDD" id="cd07503">
    <property type="entry name" value="HAD_HisB-N"/>
    <property type="match status" value="1"/>
</dbReference>
<feature type="binding site" evidence="13">
    <location>
        <position position="108"/>
    </location>
    <ligand>
        <name>Zn(2+)</name>
        <dbReference type="ChEBI" id="CHEBI:29105"/>
    </ligand>
</feature>
<name>A0A1S8CF48_9GAMM</name>